<dbReference type="PANTHER" id="PTHR46268:SF15">
    <property type="entry name" value="UNIVERSAL STRESS PROTEIN HP_0031"/>
    <property type="match status" value="1"/>
</dbReference>
<name>A0ABU4APR7_9HYPH</name>
<dbReference type="RefSeq" id="WP_317562195.1">
    <property type="nucleotide sequence ID" value="NZ_JAWLIP010000009.1"/>
</dbReference>
<evidence type="ECO:0000256" key="1">
    <source>
        <dbReference type="ARBA" id="ARBA00008791"/>
    </source>
</evidence>
<dbReference type="PRINTS" id="PR01438">
    <property type="entry name" value="UNVRSLSTRESS"/>
</dbReference>
<comment type="caution">
    <text evidence="3">The sequence shown here is derived from an EMBL/GenBank/DDBJ whole genome shotgun (WGS) entry which is preliminary data.</text>
</comment>
<proteinExistence type="inferred from homology"/>
<dbReference type="PANTHER" id="PTHR46268">
    <property type="entry name" value="STRESS RESPONSE PROTEIN NHAX"/>
    <property type="match status" value="1"/>
</dbReference>
<dbReference type="CDD" id="cd00293">
    <property type="entry name" value="USP-like"/>
    <property type="match status" value="1"/>
</dbReference>
<dbReference type="SUPFAM" id="SSF52402">
    <property type="entry name" value="Adenine nucleotide alpha hydrolases-like"/>
    <property type="match status" value="2"/>
</dbReference>
<dbReference type="Proteomes" id="UP001185659">
    <property type="component" value="Unassembled WGS sequence"/>
</dbReference>
<evidence type="ECO:0000313" key="3">
    <source>
        <dbReference type="EMBL" id="MDV6228240.1"/>
    </source>
</evidence>
<evidence type="ECO:0000313" key="4">
    <source>
        <dbReference type="Proteomes" id="UP001185659"/>
    </source>
</evidence>
<dbReference type="Pfam" id="PF00582">
    <property type="entry name" value="Usp"/>
    <property type="match status" value="1"/>
</dbReference>
<dbReference type="InterPro" id="IPR006015">
    <property type="entry name" value="Universal_stress_UspA"/>
</dbReference>
<feature type="domain" description="UspA" evidence="2">
    <location>
        <begin position="155"/>
        <end position="278"/>
    </location>
</feature>
<evidence type="ECO:0000259" key="2">
    <source>
        <dbReference type="Pfam" id="PF00582"/>
    </source>
</evidence>
<accession>A0ABU4APR7</accession>
<organism evidence="3 4">
    <name type="scientific">Nitratireductor aquimarinus</name>
    <dbReference type="NCBI Taxonomy" id="889300"/>
    <lineage>
        <taxon>Bacteria</taxon>
        <taxon>Pseudomonadati</taxon>
        <taxon>Pseudomonadota</taxon>
        <taxon>Alphaproteobacteria</taxon>
        <taxon>Hyphomicrobiales</taxon>
        <taxon>Phyllobacteriaceae</taxon>
        <taxon>Nitratireductor</taxon>
    </lineage>
</organism>
<dbReference type="EMBL" id="JAWLIP010000009">
    <property type="protein sequence ID" value="MDV6228240.1"/>
    <property type="molecule type" value="Genomic_DNA"/>
</dbReference>
<gene>
    <name evidence="3" type="ORF">R2G56_18245</name>
</gene>
<reference evidence="3 4" key="1">
    <citation type="submission" date="2023-10" db="EMBL/GenBank/DDBJ databases">
        <authorList>
            <person name="Venkata Ramana C."/>
            <person name="Sasikala C."/>
            <person name="Dhurka M."/>
        </authorList>
    </citation>
    <scope>NUCLEOTIDE SEQUENCE [LARGE SCALE GENOMIC DNA]</scope>
    <source>
        <strain evidence="3 4">KCTC 32151</strain>
    </source>
</reference>
<sequence>MSYKTILCVISASQGDNDLKQALTLCEQNESHLAVQVLGIAAPPPVGTYAATVSETWAVERQADIERLSQRVKEVNEIIARAQVSADVDSVFVERTVVDDVVGRRARYADLAVIGADLRNNEDLRGPVLNGLFFHAQIPAMIFPDDRPMALVASNIMIAWDCRLEASRAVHEARPLLAAAGNVHVVMIDPEAGERADGEEPGADLATYLARLGAKVTVERVTSSGRSVAETLQRRAQDMQADLVVMGAYGHSRLRERIFGGVTRSMIEEPAVPVFMAR</sequence>
<keyword evidence="4" id="KW-1185">Reference proteome</keyword>
<dbReference type="InterPro" id="IPR006016">
    <property type="entry name" value="UspA"/>
</dbReference>
<comment type="similarity">
    <text evidence="1">Belongs to the universal stress protein A family.</text>
</comment>
<dbReference type="Gene3D" id="3.40.50.12370">
    <property type="match status" value="1"/>
</dbReference>
<protein>
    <submittedName>
        <fullName evidence="3">Universal stress protein</fullName>
    </submittedName>
</protein>